<evidence type="ECO:0000256" key="2">
    <source>
        <dbReference type="SAM" id="Phobius"/>
    </source>
</evidence>
<proteinExistence type="predicted"/>
<sequence>MNRENYPQSKKDFDTRLHRAQENNEAQGRVGKPGSSQSGKGLALRIGTELVVAVFVGGMIGFLLDTWLNTKPWLTILFLFLGNATGLLNIFRLTSNQNYTVGFLQKKRRPENGDK</sequence>
<accession>A0A382J5H9</accession>
<keyword evidence="2" id="KW-0472">Membrane</keyword>
<feature type="transmembrane region" description="Helical" evidence="2">
    <location>
        <begin position="70"/>
        <end position="91"/>
    </location>
</feature>
<organism evidence="3">
    <name type="scientific">marine metagenome</name>
    <dbReference type="NCBI Taxonomy" id="408172"/>
    <lineage>
        <taxon>unclassified sequences</taxon>
        <taxon>metagenomes</taxon>
        <taxon>ecological metagenomes</taxon>
    </lineage>
</organism>
<feature type="transmembrane region" description="Helical" evidence="2">
    <location>
        <begin position="42"/>
        <end position="64"/>
    </location>
</feature>
<gene>
    <name evidence="3" type="ORF">METZ01_LOCUS259526</name>
</gene>
<evidence type="ECO:0008006" key="4">
    <source>
        <dbReference type="Google" id="ProtNLM"/>
    </source>
</evidence>
<evidence type="ECO:0000256" key="1">
    <source>
        <dbReference type="SAM" id="MobiDB-lite"/>
    </source>
</evidence>
<keyword evidence="2" id="KW-0812">Transmembrane</keyword>
<dbReference type="Pfam" id="PF09527">
    <property type="entry name" value="ATPase_gene1"/>
    <property type="match status" value="1"/>
</dbReference>
<keyword evidence="2" id="KW-1133">Transmembrane helix</keyword>
<reference evidence="3" key="1">
    <citation type="submission" date="2018-05" db="EMBL/GenBank/DDBJ databases">
        <authorList>
            <person name="Lanie J.A."/>
            <person name="Ng W.-L."/>
            <person name="Kazmierczak K.M."/>
            <person name="Andrzejewski T.M."/>
            <person name="Davidsen T.M."/>
            <person name="Wayne K.J."/>
            <person name="Tettelin H."/>
            <person name="Glass J.I."/>
            <person name="Rusch D."/>
            <person name="Podicherti R."/>
            <person name="Tsui H.-C.T."/>
            <person name="Winkler M.E."/>
        </authorList>
    </citation>
    <scope>NUCLEOTIDE SEQUENCE</scope>
</reference>
<dbReference type="InterPro" id="IPR016989">
    <property type="entry name" value="Atp1_alphaprobac"/>
</dbReference>
<evidence type="ECO:0000313" key="3">
    <source>
        <dbReference type="EMBL" id="SVC06672.1"/>
    </source>
</evidence>
<feature type="compositionally biased region" description="Basic and acidic residues" evidence="1">
    <location>
        <begin position="1"/>
        <end position="22"/>
    </location>
</feature>
<dbReference type="PIRSF" id="PIRSF032126">
    <property type="entry name" value="F0F1_ATP_synthase_subunit_I"/>
    <property type="match status" value="1"/>
</dbReference>
<feature type="region of interest" description="Disordered" evidence="1">
    <location>
        <begin position="1"/>
        <end position="41"/>
    </location>
</feature>
<dbReference type="InterPro" id="IPR032820">
    <property type="entry name" value="ATPase_put"/>
</dbReference>
<dbReference type="EMBL" id="UINC01071623">
    <property type="protein sequence ID" value="SVC06672.1"/>
    <property type="molecule type" value="Genomic_DNA"/>
</dbReference>
<protein>
    <recommendedName>
        <fullName evidence="4">ATP synthase protein I</fullName>
    </recommendedName>
</protein>
<dbReference type="AlphaFoldDB" id="A0A382J5H9"/>
<name>A0A382J5H9_9ZZZZ</name>